<dbReference type="PANTHER" id="PTHR43280">
    <property type="entry name" value="ARAC-FAMILY TRANSCRIPTIONAL REGULATOR"/>
    <property type="match status" value="1"/>
</dbReference>
<keyword evidence="2" id="KW-0238">DNA-binding</keyword>
<evidence type="ECO:0000313" key="6">
    <source>
        <dbReference type="Proteomes" id="UP000192277"/>
    </source>
</evidence>
<dbReference type="PROSITE" id="PS01124">
    <property type="entry name" value="HTH_ARAC_FAMILY_2"/>
    <property type="match status" value="1"/>
</dbReference>
<evidence type="ECO:0000256" key="3">
    <source>
        <dbReference type="ARBA" id="ARBA00023163"/>
    </source>
</evidence>
<dbReference type="RefSeq" id="WP_014218645.1">
    <property type="nucleotide sequence ID" value="NZ_LWBO01000023.1"/>
</dbReference>
<dbReference type="Gene3D" id="1.10.10.60">
    <property type="entry name" value="Homeodomain-like"/>
    <property type="match status" value="2"/>
</dbReference>
<comment type="caution">
    <text evidence="5">The sequence shown here is derived from an EMBL/GenBank/DDBJ whole genome shotgun (WGS) entry which is preliminary data.</text>
</comment>
<dbReference type="SMART" id="SM00342">
    <property type="entry name" value="HTH_ARAC"/>
    <property type="match status" value="1"/>
</dbReference>
<dbReference type="SUPFAM" id="SSF46689">
    <property type="entry name" value="Homeodomain-like"/>
    <property type="match status" value="1"/>
</dbReference>
<evidence type="ECO:0000256" key="2">
    <source>
        <dbReference type="ARBA" id="ARBA00023125"/>
    </source>
</evidence>
<dbReference type="InterPro" id="IPR018060">
    <property type="entry name" value="HTH_AraC"/>
</dbReference>
<feature type="domain" description="HTH araC/xylS-type" evidence="4">
    <location>
        <begin position="12"/>
        <end position="109"/>
    </location>
</feature>
<dbReference type="Proteomes" id="UP000192277">
    <property type="component" value="Unassembled WGS sequence"/>
</dbReference>
<dbReference type="InterPro" id="IPR018062">
    <property type="entry name" value="HTH_AraC-typ_CS"/>
</dbReference>
<accession>A0ABX3NT43</accession>
<reference evidence="5 6" key="1">
    <citation type="submission" date="2016-04" db="EMBL/GenBank/DDBJ databases">
        <authorList>
            <person name="Chen L."/>
            <person name="Zhuang W."/>
            <person name="Wang G."/>
        </authorList>
    </citation>
    <scope>NUCLEOTIDE SEQUENCE [LARGE SCALE GENOMIC DNA]</scope>
    <source>
        <strain evidence="6">GR20</strain>
    </source>
</reference>
<sequence length="125" mass="14825">MSLIQDDLKIVTQVVSRLRKEYKQFHTHVSLANDYFINERKLRKIFKLITGTTINDFLTKVRIEKTKEYLSNTDDSIKKIALNVGLDIRTLEKHFKRSTGKTPLEWRMDSKMQAYNRSRSAFNKK</sequence>
<evidence type="ECO:0000313" key="5">
    <source>
        <dbReference type="EMBL" id="OQP44969.1"/>
    </source>
</evidence>
<name>A0ABX3NT43_9BACT</name>
<proteinExistence type="predicted"/>
<keyword evidence="6" id="KW-1185">Reference proteome</keyword>
<keyword evidence="3" id="KW-0804">Transcription</keyword>
<organism evidence="5 6">
    <name type="scientific">Niastella koreensis</name>
    <dbReference type="NCBI Taxonomy" id="354356"/>
    <lineage>
        <taxon>Bacteria</taxon>
        <taxon>Pseudomonadati</taxon>
        <taxon>Bacteroidota</taxon>
        <taxon>Chitinophagia</taxon>
        <taxon>Chitinophagales</taxon>
        <taxon>Chitinophagaceae</taxon>
        <taxon>Niastella</taxon>
    </lineage>
</organism>
<keyword evidence="1" id="KW-0805">Transcription regulation</keyword>
<gene>
    <name evidence="5" type="ORF">A4D02_09300</name>
</gene>
<dbReference type="PANTHER" id="PTHR43280:SF28">
    <property type="entry name" value="HTH-TYPE TRANSCRIPTIONAL ACTIVATOR RHAS"/>
    <property type="match status" value="1"/>
</dbReference>
<dbReference type="InterPro" id="IPR009057">
    <property type="entry name" value="Homeodomain-like_sf"/>
</dbReference>
<dbReference type="Pfam" id="PF12833">
    <property type="entry name" value="HTH_18"/>
    <property type="match status" value="1"/>
</dbReference>
<evidence type="ECO:0000259" key="4">
    <source>
        <dbReference type="PROSITE" id="PS01124"/>
    </source>
</evidence>
<dbReference type="PROSITE" id="PS00041">
    <property type="entry name" value="HTH_ARAC_FAMILY_1"/>
    <property type="match status" value="1"/>
</dbReference>
<evidence type="ECO:0000256" key="1">
    <source>
        <dbReference type="ARBA" id="ARBA00023015"/>
    </source>
</evidence>
<dbReference type="EMBL" id="LWBO01000023">
    <property type="protein sequence ID" value="OQP44969.1"/>
    <property type="molecule type" value="Genomic_DNA"/>
</dbReference>
<protein>
    <recommendedName>
        <fullName evidence="4">HTH araC/xylS-type domain-containing protein</fullName>
    </recommendedName>
</protein>